<feature type="domain" description="Peroxisomal multifunctional enzyme type 2-like N-terminal" evidence="2">
    <location>
        <begin position="20"/>
        <end position="155"/>
    </location>
</feature>
<dbReference type="EMBL" id="KN833689">
    <property type="protein sequence ID" value="KIK29402.1"/>
    <property type="molecule type" value="Genomic_DNA"/>
</dbReference>
<dbReference type="Pfam" id="PF01575">
    <property type="entry name" value="MaoC_dehydratas"/>
    <property type="match status" value="1"/>
</dbReference>
<evidence type="ECO:0000313" key="4">
    <source>
        <dbReference type="Proteomes" id="UP000054018"/>
    </source>
</evidence>
<dbReference type="GO" id="GO:0006635">
    <property type="term" value="P:fatty acid beta-oxidation"/>
    <property type="evidence" value="ECO:0007669"/>
    <property type="project" value="TreeGrafter"/>
</dbReference>
<dbReference type="GO" id="GO:0044594">
    <property type="term" value="F:17-beta-hydroxysteroid dehydrogenase (NAD+) activity"/>
    <property type="evidence" value="ECO:0007669"/>
    <property type="project" value="TreeGrafter"/>
</dbReference>
<dbReference type="GO" id="GO:0005777">
    <property type="term" value="C:peroxisome"/>
    <property type="evidence" value="ECO:0007669"/>
    <property type="project" value="TreeGrafter"/>
</dbReference>
<dbReference type="SUPFAM" id="SSF54637">
    <property type="entry name" value="Thioesterase/thiol ester dehydrase-isomerase"/>
    <property type="match status" value="2"/>
</dbReference>
<dbReference type="HOGENOM" id="CLU_040078_3_0_1"/>
<dbReference type="InterPro" id="IPR029069">
    <property type="entry name" value="HotDog_dom_sf"/>
</dbReference>
<accession>A0A0D0A4T2</accession>
<dbReference type="Proteomes" id="UP000054018">
    <property type="component" value="Unassembled WGS sequence"/>
</dbReference>
<dbReference type="CDD" id="cd03448">
    <property type="entry name" value="HDE_HSD"/>
    <property type="match status" value="1"/>
</dbReference>
<reference evidence="3 4" key="1">
    <citation type="submission" date="2014-04" db="EMBL/GenBank/DDBJ databases">
        <authorList>
            <consortium name="DOE Joint Genome Institute"/>
            <person name="Kuo A."/>
            <person name="Kohler A."/>
            <person name="Costa M.D."/>
            <person name="Nagy L.G."/>
            <person name="Floudas D."/>
            <person name="Copeland A."/>
            <person name="Barry K.W."/>
            <person name="Cichocki N."/>
            <person name="Veneault-Fourrey C."/>
            <person name="LaButti K."/>
            <person name="Lindquist E.A."/>
            <person name="Lipzen A."/>
            <person name="Lundell T."/>
            <person name="Morin E."/>
            <person name="Murat C."/>
            <person name="Sun H."/>
            <person name="Tunlid A."/>
            <person name="Henrissat B."/>
            <person name="Grigoriev I.V."/>
            <person name="Hibbett D.S."/>
            <person name="Martin F."/>
            <person name="Nordberg H.P."/>
            <person name="Cantor M.N."/>
            <person name="Hua S.X."/>
        </authorList>
    </citation>
    <scope>NUCLEOTIDE SEQUENCE [LARGE SCALE GENOMIC DNA]</scope>
    <source>
        <strain evidence="3 4">441</strain>
    </source>
</reference>
<dbReference type="GO" id="GO:0003857">
    <property type="term" value="F:(3S)-3-hydroxyacyl-CoA dehydrogenase (NAD+) activity"/>
    <property type="evidence" value="ECO:0007669"/>
    <property type="project" value="TreeGrafter"/>
</dbReference>
<feature type="domain" description="MaoC-like" evidence="1">
    <location>
        <begin position="180"/>
        <end position="289"/>
    </location>
</feature>
<dbReference type="InterPro" id="IPR054357">
    <property type="entry name" value="MFE-2_N"/>
</dbReference>
<dbReference type="PANTHER" id="PTHR13078:SF57">
    <property type="entry name" value="DEHYDRATASE, PUTATIVE (AFU_ORTHOLOGUE AFUA_5G00640)-RELATED"/>
    <property type="match status" value="1"/>
</dbReference>
<dbReference type="GO" id="GO:0004300">
    <property type="term" value="F:enoyl-CoA hydratase activity"/>
    <property type="evidence" value="ECO:0007669"/>
    <property type="project" value="TreeGrafter"/>
</dbReference>
<gene>
    <name evidence="3" type="ORF">PISMIDRAFT_480262</name>
</gene>
<dbReference type="OrthoDB" id="60204at2759"/>
<dbReference type="PANTHER" id="PTHR13078">
    <property type="entry name" value="PEROXISOMAL MULTIFUNCTIONAL ENZYME TYPE 2-RELATED"/>
    <property type="match status" value="1"/>
</dbReference>
<evidence type="ECO:0008006" key="5">
    <source>
        <dbReference type="Google" id="ProtNLM"/>
    </source>
</evidence>
<keyword evidence="4" id="KW-1185">Reference proteome</keyword>
<name>A0A0D0A4T2_9AGAM</name>
<dbReference type="Pfam" id="PF22622">
    <property type="entry name" value="MFE-2_hydrat-2_N"/>
    <property type="match status" value="1"/>
</dbReference>
<organism evidence="3 4">
    <name type="scientific">Pisolithus microcarpus 441</name>
    <dbReference type="NCBI Taxonomy" id="765257"/>
    <lineage>
        <taxon>Eukaryota</taxon>
        <taxon>Fungi</taxon>
        <taxon>Dikarya</taxon>
        <taxon>Basidiomycota</taxon>
        <taxon>Agaricomycotina</taxon>
        <taxon>Agaricomycetes</taxon>
        <taxon>Agaricomycetidae</taxon>
        <taxon>Boletales</taxon>
        <taxon>Sclerodermatineae</taxon>
        <taxon>Pisolithaceae</taxon>
        <taxon>Pisolithus</taxon>
    </lineage>
</organism>
<dbReference type="Gene3D" id="3.10.129.10">
    <property type="entry name" value="Hotdog Thioesterase"/>
    <property type="match status" value="1"/>
</dbReference>
<sequence length="312" mass="33752">MGYDLGSAVGFQLRDKPVSWTRKDLITYALGVGAKRDELPLVYELDKSWGPLPTYPVVLSLKGEDTDVSLFASKHSKEIIPGLPKLDPKRVVHATQSIEVLRDLPQESGPGWRLSDRIVGVHENKSGIIVDTESLLLDPKGTAYAKLYSSAFYLGSKGNGGKFSKAIASAPQAKPIPKNRKPGWVVREKTSPEQALIYRLSGDYNPLHIDPEVGKALGFGDVILHGLSSYGFTARALIRTVGKGDRLALRLICARFSSPVAPGDELETQAWEIGPGPQGTTEIAFITKDVTTGRVALSNGIAYVKTAETSKL</sequence>
<reference evidence="4" key="2">
    <citation type="submission" date="2015-01" db="EMBL/GenBank/DDBJ databases">
        <title>Evolutionary Origins and Diversification of the Mycorrhizal Mutualists.</title>
        <authorList>
            <consortium name="DOE Joint Genome Institute"/>
            <consortium name="Mycorrhizal Genomics Consortium"/>
            <person name="Kohler A."/>
            <person name="Kuo A."/>
            <person name="Nagy L.G."/>
            <person name="Floudas D."/>
            <person name="Copeland A."/>
            <person name="Barry K.W."/>
            <person name="Cichocki N."/>
            <person name="Veneault-Fourrey C."/>
            <person name="LaButti K."/>
            <person name="Lindquist E.A."/>
            <person name="Lipzen A."/>
            <person name="Lundell T."/>
            <person name="Morin E."/>
            <person name="Murat C."/>
            <person name="Riley R."/>
            <person name="Ohm R."/>
            <person name="Sun H."/>
            <person name="Tunlid A."/>
            <person name="Henrissat B."/>
            <person name="Grigoriev I.V."/>
            <person name="Hibbett D.S."/>
            <person name="Martin F."/>
        </authorList>
    </citation>
    <scope>NUCLEOTIDE SEQUENCE [LARGE SCALE GENOMIC DNA]</scope>
    <source>
        <strain evidence="4">441</strain>
    </source>
</reference>
<protein>
    <recommendedName>
        <fullName evidence="5">MaoC-like domain-containing protein</fullName>
    </recommendedName>
</protein>
<evidence type="ECO:0000313" key="3">
    <source>
        <dbReference type="EMBL" id="KIK29402.1"/>
    </source>
</evidence>
<dbReference type="AlphaFoldDB" id="A0A0D0A4T2"/>
<dbReference type="InterPro" id="IPR002539">
    <property type="entry name" value="MaoC-like_dom"/>
</dbReference>
<proteinExistence type="predicted"/>
<evidence type="ECO:0000259" key="1">
    <source>
        <dbReference type="Pfam" id="PF01575"/>
    </source>
</evidence>
<evidence type="ECO:0000259" key="2">
    <source>
        <dbReference type="Pfam" id="PF22622"/>
    </source>
</evidence>
<dbReference type="STRING" id="765257.A0A0D0A4T2"/>